<dbReference type="OrthoDB" id="9994419at2759"/>
<dbReference type="SUPFAM" id="SSF52047">
    <property type="entry name" value="RNI-like"/>
    <property type="match status" value="1"/>
</dbReference>
<evidence type="ECO:0000313" key="1">
    <source>
        <dbReference type="EMBL" id="KAF9790900.1"/>
    </source>
</evidence>
<reference evidence="1" key="1">
    <citation type="journal article" date="2020" name="Nat. Commun.">
        <title>Large-scale genome sequencing of mycorrhizal fungi provides insights into the early evolution of symbiotic traits.</title>
        <authorList>
            <person name="Miyauchi S."/>
            <person name="Kiss E."/>
            <person name="Kuo A."/>
            <person name="Drula E."/>
            <person name="Kohler A."/>
            <person name="Sanchez-Garcia M."/>
            <person name="Morin E."/>
            <person name="Andreopoulos B."/>
            <person name="Barry K.W."/>
            <person name="Bonito G."/>
            <person name="Buee M."/>
            <person name="Carver A."/>
            <person name="Chen C."/>
            <person name="Cichocki N."/>
            <person name="Clum A."/>
            <person name="Culley D."/>
            <person name="Crous P.W."/>
            <person name="Fauchery L."/>
            <person name="Girlanda M."/>
            <person name="Hayes R.D."/>
            <person name="Keri Z."/>
            <person name="LaButti K."/>
            <person name="Lipzen A."/>
            <person name="Lombard V."/>
            <person name="Magnuson J."/>
            <person name="Maillard F."/>
            <person name="Murat C."/>
            <person name="Nolan M."/>
            <person name="Ohm R.A."/>
            <person name="Pangilinan J."/>
            <person name="Pereira M.F."/>
            <person name="Perotto S."/>
            <person name="Peter M."/>
            <person name="Pfister S."/>
            <person name="Riley R."/>
            <person name="Sitrit Y."/>
            <person name="Stielow J.B."/>
            <person name="Szollosi G."/>
            <person name="Zifcakova L."/>
            <person name="Stursova M."/>
            <person name="Spatafora J.W."/>
            <person name="Tedersoo L."/>
            <person name="Vaario L.M."/>
            <person name="Yamada A."/>
            <person name="Yan M."/>
            <person name="Wang P."/>
            <person name="Xu J."/>
            <person name="Bruns T."/>
            <person name="Baldrian P."/>
            <person name="Vilgalys R."/>
            <person name="Dunand C."/>
            <person name="Henrissat B."/>
            <person name="Grigoriev I.V."/>
            <person name="Hibbett D."/>
            <person name="Nagy L.G."/>
            <person name="Martin F.M."/>
        </authorList>
    </citation>
    <scope>NUCLEOTIDE SEQUENCE</scope>
    <source>
        <strain evidence="1">UH-Tt-Lm1</strain>
    </source>
</reference>
<dbReference type="Gene3D" id="3.80.10.10">
    <property type="entry name" value="Ribonuclease Inhibitor"/>
    <property type="match status" value="1"/>
</dbReference>
<accession>A0A9P6HNA4</accession>
<sequence>MTTPQPLSRPSIEDFPQELLEAICEHIFDAGTPSLNPSLDPLVGGARSAPTAFPNSFPPSAWTDHSVRKTLSSLCVVNKAWHFAAKPRLWRRLEVRLPRSWLCLVDELAGGTDREAEAEQTALVVGKSLQDAQNAALAARSIFVKDTNKDAVEKLHSDIMAHLDGSVPPELLSAPASRDPSPWRLRDKSKSPTRWRLLKSISDAVQNVMSLEEPGIYVPPVYDPRPGRFVRHIDFNHFRTIGMRRSVEEGVSSRFVTAERLEFILKEAPKLITFGATEYMDGALNLAVIKELFLRGSASLPGRGRGARSRFDAVSEEDIEERERRGVCMELEAVDFTGCISAVFVNALTEFVNTFLIAPNEAEADDEESRGRYARFVEEPMTFPSLQRLCLRGAKSIPSHILNHFVLALPSLTHLDLSATRVTPEVLATLGSSGRMHLHSLSLAKCIRLTGESICNFLIDSPATTDLKELNLYGDSTFFTPFTAAELRNLVQRAPCFTKGELEYLDISGTPLSPAILEVFPKQLKLRSLGLSFMPFLPLDAIAKFLRTKALQVEVLTLISTSPDLGYGPGAGIVTHRQASTALHSKIIRPLSTTPFSFSLDSSGLSSKAPTNLRVVELAAPMLSGLGAGAGSWRIIRSKGGRGWYVDTASGWCAGELKRDLKDHPWRDELQKLSDANGNVASGVGWHARKMEVLYGHGMFGREDGLYGAVSFAYQG</sequence>
<reference evidence="1" key="2">
    <citation type="submission" date="2020-11" db="EMBL/GenBank/DDBJ databases">
        <authorList>
            <consortium name="DOE Joint Genome Institute"/>
            <person name="Kuo A."/>
            <person name="Miyauchi S."/>
            <person name="Kiss E."/>
            <person name="Drula E."/>
            <person name="Kohler A."/>
            <person name="Sanchez-Garcia M."/>
            <person name="Andreopoulos B."/>
            <person name="Barry K.W."/>
            <person name="Bonito G."/>
            <person name="Buee M."/>
            <person name="Carver A."/>
            <person name="Chen C."/>
            <person name="Cichocki N."/>
            <person name="Clum A."/>
            <person name="Culley D."/>
            <person name="Crous P.W."/>
            <person name="Fauchery L."/>
            <person name="Girlanda M."/>
            <person name="Hayes R."/>
            <person name="Keri Z."/>
            <person name="Labutti K."/>
            <person name="Lipzen A."/>
            <person name="Lombard V."/>
            <person name="Magnuson J."/>
            <person name="Maillard F."/>
            <person name="Morin E."/>
            <person name="Murat C."/>
            <person name="Nolan M."/>
            <person name="Ohm R."/>
            <person name="Pangilinan J."/>
            <person name="Pereira M."/>
            <person name="Perotto S."/>
            <person name="Peter M."/>
            <person name="Riley R."/>
            <person name="Sitrit Y."/>
            <person name="Stielow B."/>
            <person name="Szollosi G."/>
            <person name="Zifcakova L."/>
            <person name="Stursova M."/>
            <person name="Spatafora J.W."/>
            <person name="Tedersoo L."/>
            <person name="Vaario L.-M."/>
            <person name="Yamada A."/>
            <person name="Yan M."/>
            <person name="Wang P."/>
            <person name="Xu J."/>
            <person name="Bruns T."/>
            <person name="Baldrian P."/>
            <person name="Vilgalys R."/>
            <person name="Henrissat B."/>
            <person name="Grigoriev I.V."/>
            <person name="Hibbett D."/>
            <person name="Nagy L.G."/>
            <person name="Martin F.M."/>
        </authorList>
    </citation>
    <scope>NUCLEOTIDE SEQUENCE</scope>
    <source>
        <strain evidence="1">UH-Tt-Lm1</strain>
    </source>
</reference>
<keyword evidence="2" id="KW-1185">Reference proteome</keyword>
<organism evidence="1 2">
    <name type="scientific">Thelephora terrestris</name>
    <dbReference type="NCBI Taxonomy" id="56493"/>
    <lineage>
        <taxon>Eukaryota</taxon>
        <taxon>Fungi</taxon>
        <taxon>Dikarya</taxon>
        <taxon>Basidiomycota</taxon>
        <taxon>Agaricomycotina</taxon>
        <taxon>Agaricomycetes</taxon>
        <taxon>Thelephorales</taxon>
        <taxon>Thelephoraceae</taxon>
        <taxon>Thelephora</taxon>
    </lineage>
</organism>
<dbReference type="Proteomes" id="UP000736335">
    <property type="component" value="Unassembled WGS sequence"/>
</dbReference>
<gene>
    <name evidence="1" type="ORF">BJ322DRAFT_1017527</name>
</gene>
<name>A0A9P6HNA4_9AGAM</name>
<dbReference type="EMBL" id="WIUZ02000002">
    <property type="protein sequence ID" value="KAF9790900.1"/>
    <property type="molecule type" value="Genomic_DNA"/>
</dbReference>
<dbReference type="InterPro" id="IPR032675">
    <property type="entry name" value="LRR_dom_sf"/>
</dbReference>
<proteinExistence type="predicted"/>
<evidence type="ECO:0000313" key="2">
    <source>
        <dbReference type="Proteomes" id="UP000736335"/>
    </source>
</evidence>
<comment type="caution">
    <text evidence="1">The sequence shown here is derived from an EMBL/GenBank/DDBJ whole genome shotgun (WGS) entry which is preliminary data.</text>
</comment>
<dbReference type="AlphaFoldDB" id="A0A9P6HNA4"/>
<evidence type="ECO:0008006" key="3">
    <source>
        <dbReference type="Google" id="ProtNLM"/>
    </source>
</evidence>
<protein>
    <recommendedName>
        <fullName evidence="3">F-box domain-containing protein</fullName>
    </recommendedName>
</protein>